<dbReference type="SUPFAM" id="SSF56112">
    <property type="entry name" value="Protein kinase-like (PK-like)"/>
    <property type="match status" value="1"/>
</dbReference>
<evidence type="ECO:0000259" key="2">
    <source>
        <dbReference type="Pfam" id="PF17667"/>
    </source>
</evidence>
<dbReference type="PANTHER" id="PTHR38248:SF2">
    <property type="entry name" value="FUNK1 11"/>
    <property type="match status" value="1"/>
</dbReference>
<reference evidence="3 4" key="1">
    <citation type="submission" date="2014-04" db="EMBL/GenBank/DDBJ databases">
        <title>Evolutionary Origins and Diversification of the Mycorrhizal Mutualists.</title>
        <authorList>
            <consortium name="DOE Joint Genome Institute"/>
            <consortium name="Mycorrhizal Genomics Consortium"/>
            <person name="Kohler A."/>
            <person name="Kuo A."/>
            <person name="Nagy L.G."/>
            <person name="Floudas D."/>
            <person name="Copeland A."/>
            <person name="Barry K.W."/>
            <person name="Cichocki N."/>
            <person name="Veneault-Fourrey C."/>
            <person name="LaButti K."/>
            <person name="Lindquist E.A."/>
            <person name="Lipzen A."/>
            <person name="Lundell T."/>
            <person name="Morin E."/>
            <person name="Murat C."/>
            <person name="Riley R."/>
            <person name="Ohm R."/>
            <person name="Sun H."/>
            <person name="Tunlid A."/>
            <person name="Henrissat B."/>
            <person name="Grigoriev I.V."/>
            <person name="Hibbett D.S."/>
            <person name="Martin F."/>
        </authorList>
    </citation>
    <scope>NUCLEOTIDE SEQUENCE [LARGE SCALE GENOMIC DNA]</scope>
    <source>
        <strain evidence="3 4">FD-317 M1</strain>
    </source>
</reference>
<proteinExistence type="predicted"/>
<feature type="region of interest" description="Disordered" evidence="1">
    <location>
        <begin position="83"/>
        <end position="108"/>
    </location>
</feature>
<gene>
    <name evidence="3" type="ORF">GYMLUDRAFT_46925</name>
</gene>
<evidence type="ECO:0000256" key="1">
    <source>
        <dbReference type="SAM" id="MobiDB-lite"/>
    </source>
</evidence>
<dbReference type="Proteomes" id="UP000053593">
    <property type="component" value="Unassembled WGS sequence"/>
</dbReference>
<accession>A0A0D0BNM7</accession>
<feature type="compositionally biased region" description="Basic residues" evidence="1">
    <location>
        <begin position="410"/>
        <end position="421"/>
    </location>
</feature>
<feature type="domain" description="Fungal-type protein kinase" evidence="2">
    <location>
        <begin position="134"/>
        <end position="554"/>
    </location>
</feature>
<dbReference type="Pfam" id="PF17667">
    <property type="entry name" value="Pkinase_fungal"/>
    <property type="match status" value="1"/>
</dbReference>
<dbReference type="EMBL" id="KN834796">
    <property type="protein sequence ID" value="KIK56581.1"/>
    <property type="molecule type" value="Genomic_DNA"/>
</dbReference>
<dbReference type="PANTHER" id="PTHR38248">
    <property type="entry name" value="FUNK1 6"/>
    <property type="match status" value="1"/>
</dbReference>
<dbReference type="InterPro" id="IPR008266">
    <property type="entry name" value="Tyr_kinase_AS"/>
</dbReference>
<feature type="compositionally biased region" description="Basic residues" evidence="1">
    <location>
        <begin position="766"/>
        <end position="777"/>
    </location>
</feature>
<dbReference type="HOGENOM" id="CLU_409985_0_0_1"/>
<keyword evidence="4" id="KW-1185">Reference proteome</keyword>
<dbReference type="AlphaFoldDB" id="A0A0D0BNM7"/>
<feature type="region of interest" description="Disordered" evidence="1">
    <location>
        <begin position="385"/>
        <end position="421"/>
    </location>
</feature>
<evidence type="ECO:0000313" key="4">
    <source>
        <dbReference type="Proteomes" id="UP000053593"/>
    </source>
</evidence>
<dbReference type="GO" id="GO:0004672">
    <property type="term" value="F:protein kinase activity"/>
    <property type="evidence" value="ECO:0007669"/>
    <property type="project" value="InterPro"/>
</dbReference>
<dbReference type="PROSITE" id="PS00109">
    <property type="entry name" value="PROTEIN_KINASE_TYR"/>
    <property type="match status" value="1"/>
</dbReference>
<dbReference type="Gene3D" id="1.10.510.10">
    <property type="entry name" value="Transferase(Phosphotransferase) domain 1"/>
    <property type="match status" value="1"/>
</dbReference>
<name>A0A0D0BNM7_9AGAR</name>
<feature type="compositionally biased region" description="Low complexity" evidence="1">
    <location>
        <begin position="753"/>
        <end position="762"/>
    </location>
</feature>
<dbReference type="InterPro" id="IPR040976">
    <property type="entry name" value="Pkinase_fungal"/>
</dbReference>
<feature type="compositionally biased region" description="Basic and acidic residues" evidence="1">
    <location>
        <begin position="398"/>
        <end position="409"/>
    </location>
</feature>
<organism evidence="3 4">
    <name type="scientific">Collybiopsis luxurians FD-317 M1</name>
    <dbReference type="NCBI Taxonomy" id="944289"/>
    <lineage>
        <taxon>Eukaryota</taxon>
        <taxon>Fungi</taxon>
        <taxon>Dikarya</taxon>
        <taxon>Basidiomycota</taxon>
        <taxon>Agaricomycotina</taxon>
        <taxon>Agaricomycetes</taxon>
        <taxon>Agaricomycetidae</taxon>
        <taxon>Agaricales</taxon>
        <taxon>Marasmiineae</taxon>
        <taxon>Omphalotaceae</taxon>
        <taxon>Collybiopsis</taxon>
        <taxon>Collybiopsis luxurians</taxon>
    </lineage>
</organism>
<feature type="compositionally biased region" description="Basic and acidic residues" evidence="1">
    <location>
        <begin position="734"/>
        <end position="747"/>
    </location>
</feature>
<dbReference type="InterPro" id="IPR011009">
    <property type="entry name" value="Kinase-like_dom_sf"/>
</dbReference>
<evidence type="ECO:0000313" key="3">
    <source>
        <dbReference type="EMBL" id="KIK56581.1"/>
    </source>
</evidence>
<dbReference type="OrthoDB" id="3271139at2759"/>
<protein>
    <recommendedName>
        <fullName evidence="2">Fungal-type protein kinase domain-containing protein</fullName>
    </recommendedName>
</protein>
<feature type="region of interest" description="Disordered" evidence="1">
    <location>
        <begin position="676"/>
        <end position="777"/>
    </location>
</feature>
<sequence length="777" mass="89923">MRTRIKEDHNDDLITCSPTTFLKTYASKEHLTKDVVKAVTKSLKQRGLLDENGWTRLQQSHKKSENNAYSFFGPVAQAIQTAAKTTSMPLRPQSDAHPSPTSSSRHSKPGYTFFPDWRAVALSSTVSMPRNSNQTVSSLVDTSAIIAIGEFELAQSAEKICDNESKMVGAANQLLWNDPCRERVLGFTVENRRTRFWDFSRTAITVSEPFDLDKNPKYLIEFFLFILYAERHEIGFDPTVHPVPLSDGKLCFCYEAGGEYYLTVGQPLSEESAFRMVGRATRVWVVIRLSKTSGNNIGDVVIDGINFTRDDSCKYVLKDAWLYEDALLEMQIQSNLLANVSDKEELRNHFLTFLVDEQVRFQGKARWALRCPESKFTEEKWQQDDYVHHNSSRSSSRPSREKPVHERPKPPRPTRPHPIRKHIRSVAKEVCESLYQLMDLTDALICWKDMIKCLSYLREAGYTHRDMSGGNCLLYRCPETNTRKGIISDLEYCKRYMDLSVHDPKTGTPDFMAVEVQEQSLLFMDHEKIQTSRKLFVPHFVHDLESIYWQYIWFLHHRVAVHKEPTAENIKFVQQWAKNYFGYDMDGSGPRRALINPGVHVYALKEELLRIHSKKILVAVDFSLNLRKEYQRLETNPPRVHKNLLLTGFNNDIYEDFGQKLSKILKHCSGGYPFEPLKEAQSPLESKRKRKQEVEDSNTALQKKPRIQLSDLDSESEGLSSPVMQKPDLSSQREIWRERERQVLMERKRSRSRSQSAQPRTSLMLRTKKMHKQGKQK</sequence>